<proteinExistence type="predicted"/>
<dbReference type="GO" id="GO:0003700">
    <property type="term" value="F:DNA-binding transcription factor activity"/>
    <property type="evidence" value="ECO:0007669"/>
    <property type="project" value="TreeGrafter"/>
</dbReference>
<gene>
    <name evidence="2" type="ORF">G3M78_08450</name>
</gene>
<dbReference type="GO" id="GO:0005829">
    <property type="term" value="C:cytosol"/>
    <property type="evidence" value="ECO:0007669"/>
    <property type="project" value="TreeGrafter"/>
</dbReference>
<dbReference type="CDD" id="cd00038">
    <property type="entry name" value="CAP_ED"/>
    <property type="match status" value="1"/>
</dbReference>
<evidence type="ECO:0000313" key="2">
    <source>
        <dbReference type="EMBL" id="QPJ65418.1"/>
    </source>
</evidence>
<protein>
    <submittedName>
        <fullName evidence="2">Cyclic nucleotide-binding domain-containing protein</fullName>
    </submittedName>
</protein>
<sequence length="144" mass="16345">MFEGLTEEELASIYKLCLNVSFTEGQTIIKEDQPGDKIFILVEGQVEIIVDNPLNKGEKIRLAKLSTHETFGEFSLFDDAPRSATAIAQTNTRLMEIPCKDLLELFDENNRLGIKLMKNLGKILCARLRNIDIEYRNAQLWVGV</sequence>
<dbReference type="PANTHER" id="PTHR24567">
    <property type="entry name" value="CRP FAMILY TRANSCRIPTIONAL REGULATORY PROTEIN"/>
    <property type="match status" value="1"/>
</dbReference>
<dbReference type="Proteomes" id="UP000594464">
    <property type="component" value="Chromosome"/>
</dbReference>
<dbReference type="InterPro" id="IPR050397">
    <property type="entry name" value="Env_Response_Regulators"/>
</dbReference>
<organism evidence="2 3">
    <name type="scientific">Candidatus Nitrohelix vancouverensis</name>
    <dbReference type="NCBI Taxonomy" id="2705534"/>
    <lineage>
        <taxon>Bacteria</taxon>
        <taxon>Pseudomonadati</taxon>
        <taxon>Nitrospinota/Tectimicrobiota group</taxon>
        <taxon>Nitrospinota</taxon>
        <taxon>Nitrospinia</taxon>
        <taxon>Nitrospinales</taxon>
        <taxon>Nitrospinaceae</taxon>
        <taxon>Candidatus Nitrohelix</taxon>
    </lineage>
</organism>
<dbReference type="Gene3D" id="2.60.120.10">
    <property type="entry name" value="Jelly Rolls"/>
    <property type="match status" value="1"/>
</dbReference>
<feature type="domain" description="Cyclic nucleotide-binding" evidence="1">
    <location>
        <begin position="1"/>
        <end position="123"/>
    </location>
</feature>
<dbReference type="InterPro" id="IPR014710">
    <property type="entry name" value="RmlC-like_jellyroll"/>
</dbReference>
<accession>A0A7T0G3K0</accession>
<dbReference type="SUPFAM" id="SSF51206">
    <property type="entry name" value="cAMP-binding domain-like"/>
    <property type="match status" value="1"/>
</dbReference>
<evidence type="ECO:0000313" key="3">
    <source>
        <dbReference type="Proteomes" id="UP000594464"/>
    </source>
</evidence>
<name>A0A7T0G3K0_9BACT</name>
<dbReference type="InterPro" id="IPR018490">
    <property type="entry name" value="cNMP-bd_dom_sf"/>
</dbReference>
<dbReference type="SMART" id="SM00100">
    <property type="entry name" value="cNMP"/>
    <property type="match status" value="1"/>
</dbReference>
<evidence type="ECO:0000259" key="1">
    <source>
        <dbReference type="PROSITE" id="PS50042"/>
    </source>
</evidence>
<dbReference type="PROSITE" id="PS50042">
    <property type="entry name" value="CNMP_BINDING_3"/>
    <property type="match status" value="1"/>
</dbReference>
<dbReference type="Pfam" id="PF00027">
    <property type="entry name" value="cNMP_binding"/>
    <property type="match status" value="1"/>
</dbReference>
<dbReference type="PRINTS" id="PR00103">
    <property type="entry name" value="CAMPKINASE"/>
</dbReference>
<dbReference type="EMBL" id="CP048620">
    <property type="protein sequence ID" value="QPJ65418.1"/>
    <property type="molecule type" value="Genomic_DNA"/>
</dbReference>
<dbReference type="PANTHER" id="PTHR24567:SF74">
    <property type="entry name" value="HTH-TYPE TRANSCRIPTIONAL REGULATOR ARCR"/>
    <property type="match status" value="1"/>
</dbReference>
<dbReference type="InterPro" id="IPR000595">
    <property type="entry name" value="cNMP-bd_dom"/>
</dbReference>
<reference evidence="3" key="1">
    <citation type="submission" date="2020-02" db="EMBL/GenBank/DDBJ databases">
        <title>Genomic and physiological characterization of two novel Nitrospinaceae genera.</title>
        <authorList>
            <person name="Mueller A.J."/>
            <person name="Jung M.-Y."/>
            <person name="Strachan C.R."/>
            <person name="Herbold C.W."/>
            <person name="Kirkegaard R.H."/>
            <person name="Daims H."/>
        </authorList>
    </citation>
    <scope>NUCLEOTIDE SEQUENCE [LARGE SCALE GENOMIC DNA]</scope>
</reference>
<dbReference type="KEGG" id="nva:G3M78_08450"/>
<dbReference type="InterPro" id="IPR018488">
    <property type="entry name" value="cNMP-bd_CS"/>
</dbReference>
<dbReference type="PROSITE" id="PS00889">
    <property type="entry name" value="CNMP_BINDING_2"/>
    <property type="match status" value="1"/>
</dbReference>
<dbReference type="AlphaFoldDB" id="A0A7T0G3K0"/>